<dbReference type="Pfam" id="PF04525">
    <property type="entry name" value="LOR"/>
    <property type="match status" value="1"/>
</dbReference>
<evidence type="ECO:0000313" key="1">
    <source>
        <dbReference type="EMBL" id="AUV83276.1"/>
    </source>
</evidence>
<protein>
    <submittedName>
        <fullName evidence="1">Uncharacterized protein</fullName>
    </submittedName>
</protein>
<dbReference type="EMBL" id="CP026309">
    <property type="protein sequence ID" value="AUV83276.1"/>
    <property type="molecule type" value="Genomic_DNA"/>
</dbReference>
<gene>
    <name evidence="1" type="ORF">C2R22_17850</name>
</gene>
<dbReference type="AlphaFoldDB" id="A0A2I8VMX5"/>
<dbReference type="InterPro" id="IPR007612">
    <property type="entry name" value="LOR"/>
</dbReference>
<keyword evidence="2" id="KW-1185">Reference proteome</keyword>
<accession>A0A2I8VMX5</accession>
<evidence type="ECO:0000313" key="2">
    <source>
        <dbReference type="Proteomes" id="UP000236584"/>
    </source>
</evidence>
<name>A0A2I8VMX5_9EURY</name>
<dbReference type="RefSeq" id="WP_103426965.1">
    <property type="nucleotide sequence ID" value="NZ_CP026309.1"/>
</dbReference>
<proteinExistence type="predicted"/>
<organism evidence="1 2">
    <name type="scientific">Salinigranum rubrum</name>
    <dbReference type="NCBI Taxonomy" id="755307"/>
    <lineage>
        <taxon>Archaea</taxon>
        <taxon>Methanobacteriati</taxon>
        <taxon>Methanobacteriota</taxon>
        <taxon>Stenosarchaea group</taxon>
        <taxon>Halobacteria</taxon>
        <taxon>Halobacteriales</taxon>
        <taxon>Haloferacaceae</taxon>
        <taxon>Salinigranum</taxon>
    </lineage>
</organism>
<reference evidence="1 2" key="1">
    <citation type="submission" date="2018-01" db="EMBL/GenBank/DDBJ databases">
        <title>Complete genome sequence of Salinigranum rubrum GX10T, an extremely halophilic archaeon isolated from a marine solar saltern.</title>
        <authorList>
            <person name="Han S."/>
        </authorList>
    </citation>
    <scope>NUCLEOTIDE SEQUENCE [LARGE SCALE GENOMIC DNA]</scope>
    <source>
        <strain evidence="1 2">GX10</strain>
    </source>
</reference>
<dbReference type="Proteomes" id="UP000236584">
    <property type="component" value="Chromosome"/>
</dbReference>
<dbReference type="GeneID" id="35593996"/>
<dbReference type="KEGG" id="srub:C2R22_17850"/>
<dbReference type="OrthoDB" id="178461at2157"/>
<sequence length="180" mass="20253">MFDATHYEVRQKFGIRTWYNVYEGDAPDPILTAKKKKLKLKEDFRFTTPDGEEAFRVKADSVLDIAAAYDIVDSRSGTRVGSVKREISSMFKHEYTLLDADGTPVAVLREDNHLMAALRRLVTTLIPFSYDIVTPDGEKVGDVGEQFSLRDKYTIDLFDDTVDPRLVVVGTVVVDAIEGN</sequence>